<gene>
    <name evidence="1" type="ORF">NHG85_10350</name>
</gene>
<organism evidence="1 2">
    <name type="scientific">Limimaricola litoreus</name>
    <dbReference type="NCBI Taxonomy" id="2955316"/>
    <lineage>
        <taxon>Bacteria</taxon>
        <taxon>Pseudomonadati</taxon>
        <taxon>Pseudomonadota</taxon>
        <taxon>Alphaproteobacteria</taxon>
        <taxon>Rhodobacterales</taxon>
        <taxon>Paracoccaceae</taxon>
        <taxon>Limimaricola</taxon>
    </lineage>
</organism>
<reference evidence="1" key="1">
    <citation type="submission" date="2022-06" db="EMBL/GenBank/DDBJ databases">
        <title>Limimaricola sediminis sp. nov., isolated from an intertidal sediment.</title>
        <authorList>
            <person name="Shao X."/>
        </authorList>
    </citation>
    <scope>NUCLEOTIDE SEQUENCE</scope>
    <source>
        <strain evidence="1">ASW11-118</strain>
    </source>
</reference>
<evidence type="ECO:0000313" key="2">
    <source>
        <dbReference type="Proteomes" id="UP001139477"/>
    </source>
</evidence>
<dbReference type="EMBL" id="JAMYXC010000155">
    <property type="protein sequence ID" value="MCP1168920.1"/>
    <property type="molecule type" value="Genomic_DNA"/>
</dbReference>
<keyword evidence="2" id="KW-1185">Reference proteome</keyword>
<evidence type="ECO:0000313" key="1">
    <source>
        <dbReference type="EMBL" id="MCP1168920.1"/>
    </source>
</evidence>
<dbReference type="AlphaFoldDB" id="A0A9X2FR06"/>
<protein>
    <submittedName>
        <fullName evidence="1">Uncharacterized protein</fullName>
    </submittedName>
</protein>
<proteinExistence type="predicted"/>
<name>A0A9X2FR06_9RHOB</name>
<sequence>MTLKDLDSGKTITKMPYEADFKRYLSRLGPAEIVAIRTTLAGMIEGREIATAGWMPGSDWTGTVFQPIYEKAARRSFAQAAQCFGLFVWEAVMDHPEDWTSGRFYKNGEEIGSRTYFRV</sequence>
<dbReference type="Proteomes" id="UP001139477">
    <property type="component" value="Unassembled WGS sequence"/>
</dbReference>
<accession>A0A9X2FR06</accession>
<comment type="caution">
    <text evidence="1">The sequence shown here is derived from an EMBL/GenBank/DDBJ whole genome shotgun (WGS) entry which is preliminary data.</text>
</comment>
<dbReference type="RefSeq" id="WP_253332132.1">
    <property type="nucleotide sequence ID" value="NZ_JAMYXC010000155.1"/>
</dbReference>